<reference evidence="8" key="1">
    <citation type="submission" date="2020-11" db="EMBL/GenBank/DDBJ databases">
        <authorList>
            <person name="Tran Van P."/>
        </authorList>
    </citation>
    <scope>NUCLEOTIDE SEQUENCE</scope>
</reference>
<proteinExistence type="inferred from homology"/>
<accession>A0A7R9LA16</accession>
<dbReference type="GO" id="GO:0016020">
    <property type="term" value="C:membrane"/>
    <property type="evidence" value="ECO:0007669"/>
    <property type="project" value="UniProtKB-SubCell"/>
</dbReference>
<dbReference type="PANTHER" id="PTHR48041">
    <property type="entry name" value="ABC TRANSPORTER G FAMILY MEMBER 28"/>
    <property type="match status" value="1"/>
</dbReference>
<dbReference type="OrthoDB" id="10042850at2759"/>
<keyword evidence="6" id="KW-0472">Membrane</keyword>
<evidence type="ECO:0000256" key="4">
    <source>
        <dbReference type="ARBA" id="ARBA00022692"/>
    </source>
</evidence>
<dbReference type="PANTHER" id="PTHR48041:SF139">
    <property type="entry name" value="PROTEIN SCARLET"/>
    <property type="match status" value="1"/>
</dbReference>
<name>A0A7R9LA16_9ACAR</name>
<evidence type="ECO:0000256" key="5">
    <source>
        <dbReference type="ARBA" id="ARBA00022989"/>
    </source>
</evidence>
<evidence type="ECO:0000259" key="7">
    <source>
        <dbReference type="Pfam" id="PF00005"/>
    </source>
</evidence>
<keyword evidence="5" id="KW-1133">Transmembrane helix</keyword>
<organism evidence="8">
    <name type="scientific">Medioppia subpectinata</name>
    <dbReference type="NCBI Taxonomy" id="1979941"/>
    <lineage>
        <taxon>Eukaryota</taxon>
        <taxon>Metazoa</taxon>
        <taxon>Ecdysozoa</taxon>
        <taxon>Arthropoda</taxon>
        <taxon>Chelicerata</taxon>
        <taxon>Arachnida</taxon>
        <taxon>Acari</taxon>
        <taxon>Acariformes</taxon>
        <taxon>Sarcoptiformes</taxon>
        <taxon>Oribatida</taxon>
        <taxon>Brachypylina</taxon>
        <taxon>Oppioidea</taxon>
        <taxon>Oppiidae</taxon>
        <taxon>Medioppia</taxon>
    </lineage>
</organism>
<dbReference type="Proteomes" id="UP000759131">
    <property type="component" value="Unassembled WGS sequence"/>
</dbReference>
<dbReference type="InterPro" id="IPR003439">
    <property type="entry name" value="ABC_transporter-like_ATP-bd"/>
</dbReference>
<evidence type="ECO:0000256" key="3">
    <source>
        <dbReference type="ARBA" id="ARBA00022448"/>
    </source>
</evidence>
<protein>
    <recommendedName>
        <fullName evidence="7">ABC transporter domain-containing protein</fullName>
    </recommendedName>
</protein>
<gene>
    <name evidence="8" type="ORF">OSB1V03_LOCUS17133</name>
</gene>
<dbReference type="GO" id="GO:0005524">
    <property type="term" value="F:ATP binding"/>
    <property type="evidence" value="ECO:0007669"/>
    <property type="project" value="InterPro"/>
</dbReference>
<evidence type="ECO:0000313" key="9">
    <source>
        <dbReference type="Proteomes" id="UP000759131"/>
    </source>
</evidence>
<dbReference type="GO" id="GO:0016887">
    <property type="term" value="F:ATP hydrolysis activity"/>
    <property type="evidence" value="ECO:0007669"/>
    <property type="project" value="InterPro"/>
</dbReference>
<keyword evidence="3" id="KW-0813">Transport</keyword>
<keyword evidence="4" id="KW-0812">Transmembrane</keyword>
<dbReference type="Pfam" id="PF00005">
    <property type="entry name" value="ABC_tran"/>
    <property type="match status" value="1"/>
</dbReference>
<dbReference type="InterPro" id="IPR027417">
    <property type="entry name" value="P-loop_NTPase"/>
</dbReference>
<comment type="similarity">
    <text evidence="2">Belongs to the ABC transporter superfamily. ABCG family. Eye pigment precursor importer (TC 3.A.1.204) subfamily.</text>
</comment>
<dbReference type="GO" id="GO:0042626">
    <property type="term" value="F:ATPase-coupled transmembrane transporter activity"/>
    <property type="evidence" value="ECO:0007669"/>
    <property type="project" value="TreeGrafter"/>
</dbReference>
<dbReference type="InterPro" id="IPR050352">
    <property type="entry name" value="ABCG_transporters"/>
</dbReference>
<dbReference type="SUPFAM" id="SSF52540">
    <property type="entry name" value="P-loop containing nucleoside triphosphate hydrolases"/>
    <property type="match status" value="1"/>
</dbReference>
<sequence length="131" mass="14791">MRFGQHLDHNEIIENLMSELLISDIIDNRVDMCSGGERKRIAIACELTAQKRPHILCIDEPTSGLDSCAAINPNNELFHMFDYIYVLAKGGVCVFADRPQHLKQTLINNDIKCDENQIPIEVLLEIASEVI</sequence>
<comment type="subcellular location">
    <subcellularLocation>
        <location evidence="1">Membrane</location>
        <topology evidence="1">Multi-pass membrane protein</topology>
    </subcellularLocation>
</comment>
<feature type="domain" description="ABC transporter" evidence="7">
    <location>
        <begin position="11"/>
        <end position="63"/>
    </location>
</feature>
<evidence type="ECO:0000256" key="6">
    <source>
        <dbReference type="ARBA" id="ARBA00023136"/>
    </source>
</evidence>
<dbReference type="AlphaFoldDB" id="A0A7R9LA16"/>
<dbReference type="EMBL" id="CAJPIZ010020141">
    <property type="protein sequence ID" value="CAG2117180.1"/>
    <property type="molecule type" value="Genomic_DNA"/>
</dbReference>
<dbReference type="EMBL" id="OC874716">
    <property type="protein sequence ID" value="CAD7637827.1"/>
    <property type="molecule type" value="Genomic_DNA"/>
</dbReference>
<evidence type="ECO:0000313" key="8">
    <source>
        <dbReference type="EMBL" id="CAD7637827.1"/>
    </source>
</evidence>
<dbReference type="Gene3D" id="3.40.50.300">
    <property type="entry name" value="P-loop containing nucleotide triphosphate hydrolases"/>
    <property type="match status" value="1"/>
</dbReference>
<evidence type="ECO:0000256" key="1">
    <source>
        <dbReference type="ARBA" id="ARBA00004141"/>
    </source>
</evidence>
<keyword evidence="9" id="KW-1185">Reference proteome</keyword>
<evidence type="ECO:0000256" key="2">
    <source>
        <dbReference type="ARBA" id="ARBA00005814"/>
    </source>
</evidence>